<dbReference type="InterPro" id="IPR009739">
    <property type="entry name" value="LprI-like_N"/>
</dbReference>
<name>A0A1Y5SN96_9RHOB</name>
<dbReference type="OrthoDB" id="7340239at2"/>
<keyword evidence="1" id="KW-0732">Signal</keyword>
<feature type="domain" description="Lysozyme inhibitor LprI-like N-terminal" evidence="2">
    <location>
        <begin position="27"/>
        <end position="119"/>
    </location>
</feature>
<proteinExistence type="predicted"/>
<dbReference type="AlphaFoldDB" id="A0A1Y5SN96"/>
<keyword evidence="4" id="KW-1185">Reference proteome</keyword>
<evidence type="ECO:0000313" key="3">
    <source>
        <dbReference type="EMBL" id="SLN44044.1"/>
    </source>
</evidence>
<feature type="chain" id="PRO_5010998073" description="Lysozyme inhibitor LprI-like N-terminal domain-containing protein" evidence="1">
    <location>
        <begin position="21"/>
        <end position="127"/>
    </location>
</feature>
<dbReference type="RefSeq" id="WP_085849249.1">
    <property type="nucleotide sequence ID" value="NZ_FNZV01000005.1"/>
</dbReference>
<evidence type="ECO:0000259" key="2">
    <source>
        <dbReference type="Pfam" id="PF07007"/>
    </source>
</evidence>
<feature type="signal peptide" evidence="1">
    <location>
        <begin position="1"/>
        <end position="20"/>
    </location>
</feature>
<dbReference type="PANTHER" id="PTHR39176:SF1">
    <property type="entry name" value="PERIPLASMIC PROTEIN"/>
    <property type="match status" value="1"/>
</dbReference>
<sequence>MHRYAVALVFGLLGASPILAQDAVVDCENAMTQRDMNICSYEDYMVVDRALNDTYTWALARTEDWGSGTKEALRAAQRTWIAYRDAACNAEGQLHEGGSIRPLIENTCKATLTTRRTQDMRATYEPF</sequence>
<evidence type="ECO:0000313" key="4">
    <source>
        <dbReference type="Proteomes" id="UP000193307"/>
    </source>
</evidence>
<dbReference type="Gene3D" id="1.20.1270.180">
    <property type="match status" value="1"/>
</dbReference>
<gene>
    <name evidence="3" type="ORF">PAM7971_02112</name>
</gene>
<organism evidence="3 4">
    <name type="scientific">Pacificibacter marinus</name>
    <dbReference type="NCBI Taxonomy" id="658057"/>
    <lineage>
        <taxon>Bacteria</taxon>
        <taxon>Pseudomonadati</taxon>
        <taxon>Pseudomonadota</taxon>
        <taxon>Alphaproteobacteria</taxon>
        <taxon>Rhodobacterales</taxon>
        <taxon>Roseobacteraceae</taxon>
        <taxon>Pacificibacter</taxon>
    </lineage>
</organism>
<evidence type="ECO:0000256" key="1">
    <source>
        <dbReference type="SAM" id="SignalP"/>
    </source>
</evidence>
<dbReference type="STRING" id="658057.SAMN04488032_105214"/>
<reference evidence="3 4" key="1">
    <citation type="submission" date="2017-03" db="EMBL/GenBank/DDBJ databases">
        <authorList>
            <person name="Afonso C.L."/>
            <person name="Miller P.J."/>
            <person name="Scott M.A."/>
            <person name="Spackman E."/>
            <person name="Goraichik I."/>
            <person name="Dimitrov K.M."/>
            <person name="Suarez D.L."/>
            <person name="Swayne D.E."/>
        </authorList>
    </citation>
    <scope>NUCLEOTIDE SEQUENCE [LARGE SCALE GENOMIC DNA]</scope>
    <source>
        <strain evidence="3 4">CECT 7971</strain>
    </source>
</reference>
<dbReference type="Pfam" id="PF07007">
    <property type="entry name" value="LprI"/>
    <property type="match status" value="1"/>
</dbReference>
<dbReference type="EMBL" id="FWFW01000006">
    <property type="protein sequence ID" value="SLN44044.1"/>
    <property type="molecule type" value="Genomic_DNA"/>
</dbReference>
<dbReference type="Proteomes" id="UP000193307">
    <property type="component" value="Unassembled WGS sequence"/>
</dbReference>
<accession>A0A1Y5SN96</accession>
<protein>
    <recommendedName>
        <fullName evidence="2">Lysozyme inhibitor LprI-like N-terminal domain-containing protein</fullName>
    </recommendedName>
</protein>
<dbReference type="PANTHER" id="PTHR39176">
    <property type="entry name" value="PERIPLASMIC PROTEIN-RELATED"/>
    <property type="match status" value="1"/>
</dbReference>